<keyword evidence="2 3" id="KW-0040">ANK repeat</keyword>
<feature type="repeat" description="ANK" evidence="3">
    <location>
        <begin position="245"/>
        <end position="278"/>
    </location>
</feature>
<sequence length="441" mass="48233">MALILELPVELAIAIVKELIEPRTTDVPNKTAIANVADLQELSLTCRSFGKIVKQVLFNWNKKHGRSSAVVWALENGRTDTLEDCRAFGLNLLTPGSHHHTNALNRHFDLEAPFCCQTPIGMAISYHQPAAVKWLLDEEGVSVDQLCSAVDQVAPFNAATALIPADKEEYAPRWSALEYALGHRASSVATLLIQKGATLTFTHKTQNRGVKQQHAICIAAEKGLVDVIKTLVHQRHVNVNATDADGETPLHHAVGVLGNKETILGLVDLGADLNQPAANGVTPLLKALQTGCYANAFELINAGADIKPIPGLLSPLRACLSNQPRDRFSLVGAIWLNLDDKYYLGHEPDEYADEPMPPILTALHHYQERTVRTLLQHGVPFPRSKDTPASPPTSWPPTPGVSEPCRRCRSCSTAASRDSMTPTTRKERFCRRSSLGVFRTS</sequence>
<comment type="caution">
    <text evidence="5">The sequence shown here is derived from an EMBL/GenBank/DDBJ whole genome shotgun (WGS) entry which is preliminary data.</text>
</comment>
<evidence type="ECO:0000256" key="4">
    <source>
        <dbReference type="SAM" id="MobiDB-lite"/>
    </source>
</evidence>
<keyword evidence="1" id="KW-0677">Repeat</keyword>
<name>A0ABR1U428_9PEZI</name>
<dbReference type="Gene3D" id="1.25.40.20">
    <property type="entry name" value="Ankyrin repeat-containing domain"/>
    <property type="match status" value="2"/>
</dbReference>
<dbReference type="InterPro" id="IPR036770">
    <property type="entry name" value="Ankyrin_rpt-contain_sf"/>
</dbReference>
<evidence type="ECO:0000256" key="2">
    <source>
        <dbReference type="ARBA" id="ARBA00023043"/>
    </source>
</evidence>
<dbReference type="PROSITE" id="PS50088">
    <property type="entry name" value="ANK_REPEAT"/>
    <property type="match status" value="1"/>
</dbReference>
<organism evidence="5 6">
    <name type="scientific">Apiospora saccharicola</name>
    <dbReference type="NCBI Taxonomy" id="335842"/>
    <lineage>
        <taxon>Eukaryota</taxon>
        <taxon>Fungi</taxon>
        <taxon>Dikarya</taxon>
        <taxon>Ascomycota</taxon>
        <taxon>Pezizomycotina</taxon>
        <taxon>Sordariomycetes</taxon>
        <taxon>Xylariomycetidae</taxon>
        <taxon>Amphisphaeriales</taxon>
        <taxon>Apiosporaceae</taxon>
        <taxon>Apiospora</taxon>
    </lineage>
</organism>
<reference evidence="5 6" key="1">
    <citation type="submission" date="2023-01" db="EMBL/GenBank/DDBJ databases">
        <title>Analysis of 21 Apiospora genomes using comparative genomics revels a genus with tremendous synthesis potential of carbohydrate active enzymes and secondary metabolites.</title>
        <authorList>
            <person name="Sorensen T."/>
        </authorList>
    </citation>
    <scope>NUCLEOTIDE SEQUENCE [LARGE SCALE GENOMIC DNA]</scope>
    <source>
        <strain evidence="5 6">CBS 83171</strain>
    </source>
</reference>
<evidence type="ECO:0000313" key="6">
    <source>
        <dbReference type="Proteomes" id="UP001446871"/>
    </source>
</evidence>
<evidence type="ECO:0000256" key="1">
    <source>
        <dbReference type="ARBA" id="ARBA00022737"/>
    </source>
</evidence>
<dbReference type="InterPro" id="IPR002110">
    <property type="entry name" value="Ankyrin_rpt"/>
</dbReference>
<dbReference type="PANTHER" id="PTHR24198">
    <property type="entry name" value="ANKYRIN REPEAT AND PROTEIN KINASE DOMAIN-CONTAINING PROTEIN"/>
    <property type="match status" value="1"/>
</dbReference>
<evidence type="ECO:0000256" key="3">
    <source>
        <dbReference type="PROSITE-ProRule" id="PRU00023"/>
    </source>
</evidence>
<evidence type="ECO:0000313" key="5">
    <source>
        <dbReference type="EMBL" id="KAK8053652.1"/>
    </source>
</evidence>
<dbReference type="Pfam" id="PF12796">
    <property type="entry name" value="Ank_2"/>
    <property type="match status" value="1"/>
</dbReference>
<dbReference type="SUPFAM" id="SSF48403">
    <property type="entry name" value="Ankyrin repeat"/>
    <property type="match status" value="1"/>
</dbReference>
<keyword evidence="6" id="KW-1185">Reference proteome</keyword>
<protein>
    <recommendedName>
        <fullName evidence="7">Ankyrin</fullName>
    </recommendedName>
</protein>
<gene>
    <name evidence="5" type="ORF">PG996_012953</name>
</gene>
<accession>A0ABR1U428</accession>
<proteinExistence type="predicted"/>
<dbReference type="PANTHER" id="PTHR24198:SF191">
    <property type="entry name" value="RABANKYRIN-5-LIKE"/>
    <property type="match status" value="1"/>
</dbReference>
<dbReference type="EMBL" id="JAQQWM010000008">
    <property type="protein sequence ID" value="KAK8053652.1"/>
    <property type="molecule type" value="Genomic_DNA"/>
</dbReference>
<dbReference type="SMART" id="SM00248">
    <property type="entry name" value="ANK"/>
    <property type="match status" value="5"/>
</dbReference>
<evidence type="ECO:0008006" key="7">
    <source>
        <dbReference type="Google" id="ProtNLM"/>
    </source>
</evidence>
<dbReference type="Proteomes" id="UP001446871">
    <property type="component" value="Unassembled WGS sequence"/>
</dbReference>
<feature type="compositionally biased region" description="Pro residues" evidence="4">
    <location>
        <begin position="389"/>
        <end position="399"/>
    </location>
</feature>
<feature type="region of interest" description="Disordered" evidence="4">
    <location>
        <begin position="379"/>
        <end position="407"/>
    </location>
</feature>